<comment type="catalytic activity">
    <reaction evidence="6 8">
        <text>dCMP + ATP = dCDP + ADP</text>
        <dbReference type="Rhea" id="RHEA:25094"/>
        <dbReference type="ChEBI" id="CHEBI:30616"/>
        <dbReference type="ChEBI" id="CHEBI:57566"/>
        <dbReference type="ChEBI" id="CHEBI:58593"/>
        <dbReference type="ChEBI" id="CHEBI:456216"/>
        <dbReference type="EC" id="2.7.4.25"/>
    </reaction>
</comment>
<evidence type="ECO:0000256" key="1">
    <source>
        <dbReference type="ARBA" id="ARBA00009427"/>
    </source>
</evidence>
<dbReference type="HAMAP" id="MF_00238">
    <property type="entry name" value="Cytidyl_kinase_type1"/>
    <property type="match status" value="1"/>
</dbReference>
<comment type="catalytic activity">
    <reaction evidence="7 8">
        <text>CMP + ATP = CDP + ADP</text>
        <dbReference type="Rhea" id="RHEA:11600"/>
        <dbReference type="ChEBI" id="CHEBI:30616"/>
        <dbReference type="ChEBI" id="CHEBI:58069"/>
        <dbReference type="ChEBI" id="CHEBI:60377"/>
        <dbReference type="ChEBI" id="CHEBI:456216"/>
        <dbReference type="EC" id="2.7.4.25"/>
    </reaction>
</comment>
<dbReference type="EC" id="2.7.4.25" evidence="8"/>
<evidence type="ECO:0000256" key="5">
    <source>
        <dbReference type="ARBA" id="ARBA00022840"/>
    </source>
</evidence>
<name>A0ABT5U7F2_9GAMM</name>
<dbReference type="NCBIfam" id="TIGR00017">
    <property type="entry name" value="cmk"/>
    <property type="match status" value="1"/>
</dbReference>
<evidence type="ECO:0000256" key="3">
    <source>
        <dbReference type="ARBA" id="ARBA00022741"/>
    </source>
</evidence>
<evidence type="ECO:0000259" key="9">
    <source>
        <dbReference type="Pfam" id="PF02224"/>
    </source>
</evidence>
<evidence type="ECO:0000256" key="7">
    <source>
        <dbReference type="ARBA" id="ARBA00048478"/>
    </source>
</evidence>
<keyword evidence="4 8" id="KW-0418">Kinase</keyword>
<comment type="similarity">
    <text evidence="1 8">Belongs to the cytidylate kinase family. Type 1 subfamily.</text>
</comment>
<dbReference type="SUPFAM" id="SSF52540">
    <property type="entry name" value="P-loop containing nucleoside triphosphate hydrolases"/>
    <property type="match status" value="1"/>
</dbReference>
<evidence type="ECO:0000256" key="4">
    <source>
        <dbReference type="ARBA" id="ARBA00022777"/>
    </source>
</evidence>
<dbReference type="Proteomes" id="UP001528823">
    <property type="component" value="Unassembled WGS sequence"/>
</dbReference>
<dbReference type="CDD" id="cd02020">
    <property type="entry name" value="CMPK"/>
    <property type="match status" value="1"/>
</dbReference>
<evidence type="ECO:0000256" key="8">
    <source>
        <dbReference type="HAMAP-Rule" id="MF_00238"/>
    </source>
</evidence>
<evidence type="ECO:0000313" key="10">
    <source>
        <dbReference type="EMBL" id="MDE1462295.1"/>
    </source>
</evidence>
<comment type="caution">
    <text evidence="10">The sequence shown here is derived from an EMBL/GenBank/DDBJ whole genome shotgun (WGS) entry which is preliminary data.</text>
</comment>
<gene>
    <name evidence="8 10" type="primary">cmk</name>
    <name evidence="10" type="ORF">ORQ98_09945</name>
</gene>
<comment type="subcellular location">
    <subcellularLocation>
        <location evidence="8">Cytoplasm</location>
    </subcellularLocation>
</comment>
<dbReference type="PANTHER" id="PTHR21299:SF2">
    <property type="entry name" value="CYTIDYLATE KINASE"/>
    <property type="match status" value="1"/>
</dbReference>
<evidence type="ECO:0000256" key="6">
    <source>
        <dbReference type="ARBA" id="ARBA00047615"/>
    </source>
</evidence>
<sequence length="231" mass="25080">MTDMFFTKVPVITIDGPSGSGKGTIASLLANQLGWHLLDSGSLYRLTALAAQIHGVDLADEDNLKVLAAHLDVQFVAATESEPAKIILEGERVERAIRAEDISLLASQVAAITQVRQALLERQRAFAEAPGLVSDGRDMGTVVFPKAPLKIYLTASAEVRAERRFKQLKESGFSANIDQILEDICARDERDMKRVSAPLKPAEDAIIIDTSRLTVTEVVTKVMAEVEARGL</sequence>
<dbReference type="InterPro" id="IPR027417">
    <property type="entry name" value="P-loop_NTPase"/>
</dbReference>
<dbReference type="Gene3D" id="3.40.50.300">
    <property type="entry name" value="P-loop containing nucleotide triphosphate hydrolases"/>
    <property type="match status" value="1"/>
</dbReference>
<dbReference type="InterPro" id="IPR003136">
    <property type="entry name" value="Cytidylate_kin"/>
</dbReference>
<dbReference type="InterPro" id="IPR011994">
    <property type="entry name" value="Cytidylate_kinase_dom"/>
</dbReference>
<dbReference type="Pfam" id="PF02224">
    <property type="entry name" value="Cytidylate_kin"/>
    <property type="match status" value="1"/>
</dbReference>
<reference evidence="10 11" key="1">
    <citation type="submission" date="2022-11" db="EMBL/GenBank/DDBJ databases">
        <title>Spartinivicinus poritis sp. nov., isolated from scleractinian coral Porites lutea.</title>
        <authorList>
            <person name="Zhang G."/>
            <person name="Cai L."/>
            <person name="Wei Q."/>
        </authorList>
    </citation>
    <scope>NUCLEOTIDE SEQUENCE [LARGE SCALE GENOMIC DNA]</scope>
    <source>
        <strain evidence="10 11">A2-2</strain>
    </source>
</reference>
<evidence type="ECO:0000256" key="2">
    <source>
        <dbReference type="ARBA" id="ARBA00022679"/>
    </source>
</evidence>
<keyword evidence="11" id="KW-1185">Reference proteome</keyword>
<accession>A0ABT5U7F2</accession>
<feature type="domain" description="Cytidylate kinase" evidence="9">
    <location>
        <begin position="12"/>
        <end position="227"/>
    </location>
</feature>
<dbReference type="RefSeq" id="WP_274688651.1">
    <property type="nucleotide sequence ID" value="NZ_JAPMOU010000010.1"/>
</dbReference>
<dbReference type="EMBL" id="JAPMOU010000010">
    <property type="protein sequence ID" value="MDE1462295.1"/>
    <property type="molecule type" value="Genomic_DNA"/>
</dbReference>
<keyword evidence="3 8" id="KW-0547">Nucleotide-binding</keyword>
<keyword evidence="5 8" id="KW-0067">ATP-binding</keyword>
<keyword evidence="2 8" id="KW-0808">Transferase</keyword>
<dbReference type="PANTHER" id="PTHR21299">
    <property type="entry name" value="CYTIDYLATE KINASE/PANTOATE-BETA-ALANINE LIGASE"/>
    <property type="match status" value="1"/>
</dbReference>
<proteinExistence type="inferred from homology"/>
<feature type="binding site" evidence="8">
    <location>
        <begin position="16"/>
        <end position="24"/>
    </location>
    <ligand>
        <name>ATP</name>
        <dbReference type="ChEBI" id="CHEBI:30616"/>
    </ligand>
</feature>
<protein>
    <recommendedName>
        <fullName evidence="8">Cytidylate kinase</fullName>
        <shortName evidence="8">CK</shortName>
        <ecNumber evidence="8">2.7.4.25</ecNumber>
    </recommendedName>
    <alternativeName>
        <fullName evidence="8">Cytidine monophosphate kinase</fullName>
        <shortName evidence="8">CMP kinase</shortName>
    </alternativeName>
</protein>
<organism evidence="10 11">
    <name type="scientific">Spartinivicinus poritis</name>
    <dbReference type="NCBI Taxonomy" id="2994640"/>
    <lineage>
        <taxon>Bacteria</taxon>
        <taxon>Pseudomonadati</taxon>
        <taxon>Pseudomonadota</taxon>
        <taxon>Gammaproteobacteria</taxon>
        <taxon>Oceanospirillales</taxon>
        <taxon>Zooshikellaceae</taxon>
        <taxon>Spartinivicinus</taxon>
    </lineage>
</organism>
<keyword evidence="8" id="KW-0963">Cytoplasm</keyword>
<dbReference type="GO" id="GO:0016301">
    <property type="term" value="F:kinase activity"/>
    <property type="evidence" value="ECO:0007669"/>
    <property type="project" value="UniProtKB-KW"/>
</dbReference>
<evidence type="ECO:0000313" key="11">
    <source>
        <dbReference type="Proteomes" id="UP001528823"/>
    </source>
</evidence>